<dbReference type="InterPro" id="IPR050450">
    <property type="entry name" value="COX15/CtaA_HemeA_synthase"/>
</dbReference>
<evidence type="ECO:0000256" key="8">
    <source>
        <dbReference type="ARBA" id="ARBA00023133"/>
    </source>
</evidence>
<dbReference type="RefSeq" id="WP_088560771.1">
    <property type="nucleotide sequence ID" value="NZ_FYEH01000004.1"/>
</dbReference>
<keyword evidence="5 12" id="KW-1133">Transmembrane helix</keyword>
<feature type="transmembrane region" description="Helical" evidence="12">
    <location>
        <begin position="248"/>
        <end position="270"/>
    </location>
</feature>
<evidence type="ECO:0000256" key="4">
    <source>
        <dbReference type="ARBA" id="ARBA00022723"/>
    </source>
</evidence>
<dbReference type="GO" id="GO:0046872">
    <property type="term" value="F:metal ion binding"/>
    <property type="evidence" value="ECO:0007669"/>
    <property type="project" value="UniProtKB-KW"/>
</dbReference>
<evidence type="ECO:0000256" key="5">
    <source>
        <dbReference type="ARBA" id="ARBA00022989"/>
    </source>
</evidence>
<dbReference type="EMBL" id="FYEH01000004">
    <property type="protein sequence ID" value="SNB65093.1"/>
    <property type="molecule type" value="Genomic_DNA"/>
</dbReference>
<keyword evidence="3 12" id="KW-0812">Transmembrane</keyword>
<proteinExistence type="predicted"/>
<keyword evidence="14" id="KW-1185">Reference proteome</keyword>
<comment type="subcellular location">
    <subcellularLocation>
        <location evidence="1">Membrane</location>
        <topology evidence="1">Multi-pass membrane protein</topology>
    </subcellularLocation>
</comment>
<evidence type="ECO:0000313" key="14">
    <source>
        <dbReference type="Proteomes" id="UP000197065"/>
    </source>
</evidence>
<dbReference type="Proteomes" id="UP000197065">
    <property type="component" value="Unassembled WGS sequence"/>
</dbReference>
<keyword evidence="9 12" id="KW-0472">Membrane</keyword>
<name>A0A212QZD7_9PROT</name>
<evidence type="ECO:0000256" key="1">
    <source>
        <dbReference type="ARBA" id="ARBA00004141"/>
    </source>
</evidence>
<feature type="transmembrane region" description="Helical" evidence="12">
    <location>
        <begin position="128"/>
        <end position="148"/>
    </location>
</feature>
<evidence type="ECO:0000256" key="10">
    <source>
        <dbReference type="ARBA" id="ARBA00023157"/>
    </source>
</evidence>
<protein>
    <submittedName>
        <fullName evidence="13">Cytochrome c oxidase assembly protein subunit 15</fullName>
    </submittedName>
</protein>
<accession>A0A212QZD7</accession>
<evidence type="ECO:0000256" key="3">
    <source>
        <dbReference type="ARBA" id="ARBA00022692"/>
    </source>
</evidence>
<evidence type="ECO:0000256" key="2">
    <source>
        <dbReference type="ARBA" id="ARBA00022475"/>
    </source>
</evidence>
<gene>
    <name evidence="13" type="ORF">SAMN07250955_104194</name>
</gene>
<feature type="transmembrane region" description="Helical" evidence="12">
    <location>
        <begin position="72"/>
        <end position="90"/>
    </location>
</feature>
<dbReference type="GO" id="GO:0016491">
    <property type="term" value="F:oxidoreductase activity"/>
    <property type="evidence" value="ECO:0007669"/>
    <property type="project" value="UniProtKB-KW"/>
</dbReference>
<evidence type="ECO:0000256" key="12">
    <source>
        <dbReference type="SAM" id="Phobius"/>
    </source>
</evidence>
<evidence type="ECO:0000256" key="7">
    <source>
        <dbReference type="ARBA" id="ARBA00023004"/>
    </source>
</evidence>
<dbReference type="OrthoDB" id="1447144at2"/>
<dbReference type="GO" id="GO:0016020">
    <property type="term" value="C:membrane"/>
    <property type="evidence" value="ECO:0007669"/>
    <property type="project" value="UniProtKB-SubCell"/>
</dbReference>
<evidence type="ECO:0000256" key="11">
    <source>
        <dbReference type="ARBA" id="ARBA00023444"/>
    </source>
</evidence>
<feature type="transmembrane region" description="Helical" evidence="12">
    <location>
        <begin position="276"/>
        <end position="295"/>
    </location>
</feature>
<dbReference type="InterPro" id="IPR003780">
    <property type="entry name" value="COX15/CtaA_fam"/>
</dbReference>
<keyword evidence="10" id="KW-1015">Disulfide bond</keyword>
<keyword evidence="7" id="KW-0408">Iron</keyword>
<organism evidence="13 14">
    <name type="scientific">Arboricoccus pini</name>
    <dbReference type="NCBI Taxonomy" id="1963835"/>
    <lineage>
        <taxon>Bacteria</taxon>
        <taxon>Pseudomonadati</taxon>
        <taxon>Pseudomonadota</taxon>
        <taxon>Alphaproteobacteria</taxon>
        <taxon>Geminicoccales</taxon>
        <taxon>Geminicoccaceae</taxon>
        <taxon>Arboricoccus</taxon>
    </lineage>
</organism>
<feature type="transmembrane region" description="Helical" evidence="12">
    <location>
        <begin position="212"/>
        <end position="236"/>
    </location>
</feature>
<keyword evidence="4" id="KW-0479">Metal-binding</keyword>
<dbReference type="AlphaFoldDB" id="A0A212QZD7"/>
<evidence type="ECO:0000256" key="9">
    <source>
        <dbReference type="ARBA" id="ARBA00023136"/>
    </source>
</evidence>
<feature type="transmembrane region" description="Helical" evidence="12">
    <location>
        <begin position="169"/>
        <end position="192"/>
    </location>
</feature>
<feature type="transmembrane region" description="Helical" evidence="12">
    <location>
        <begin position="102"/>
        <end position="122"/>
    </location>
</feature>
<comment type="pathway">
    <text evidence="11">Porphyrin-containing compound metabolism.</text>
</comment>
<keyword evidence="6" id="KW-0560">Oxidoreductase</keyword>
<keyword evidence="2" id="KW-1003">Cell membrane</keyword>
<evidence type="ECO:0000313" key="13">
    <source>
        <dbReference type="EMBL" id="SNB65093.1"/>
    </source>
</evidence>
<keyword evidence="8" id="KW-0350">Heme biosynthesis</keyword>
<dbReference type="PANTHER" id="PTHR35457:SF1">
    <property type="entry name" value="HEME A SYNTHASE"/>
    <property type="match status" value="1"/>
</dbReference>
<evidence type="ECO:0000256" key="6">
    <source>
        <dbReference type="ARBA" id="ARBA00023002"/>
    </source>
</evidence>
<dbReference type="PANTHER" id="PTHR35457">
    <property type="entry name" value="HEME A SYNTHASE"/>
    <property type="match status" value="1"/>
</dbReference>
<sequence length="328" mass="35038">MKALRWTSGIAGLLTMALIVLGAVVRRTNSGLSCPDWPTCYGHMVLTPGDFASLPPTGYFYWQVMLEWTHRLIAGTFLGPLLLVVAVLAVTQRRKIAHAGRAAGLMILLLVIQAALGGVTVLDQNSPWSVAIHLGNALLLLTVIFWLFERSRKPAHLIGAAIHTPQIAALSWITVLVAMMSAAMVAKSGASLACTSWPFCGGEGLLPDLSDWLVFLHMAHRVLAAITAIAILVLFMATRNADASVTHLGSLAFGLAVLQILIGAVLIFLLDPIAIALLHEIVGTIIFAVVTLLLWRSVFAADNLDVDHLARSLGNLSGEALRGARNTL</sequence>
<reference evidence="13 14" key="1">
    <citation type="submission" date="2017-06" db="EMBL/GenBank/DDBJ databases">
        <authorList>
            <person name="Kim H.J."/>
            <person name="Triplett B.A."/>
        </authorList>
    </citation>
    <scope>NUCLEOTIDE SEQUENCE [LARGE SCALE GENOMIC DNA]</scope>
    <source>
        <strain evidence="13 14">B29T1</strain>
    </source>
</reference>
<dbReference type="Pfam" id="PF02628">
    <property type="entry name" value="COX15-CtaA"/>
    <property type="match status" value="1"/>
</dbReference>
<dbReference type="GO" id="GO:0006784">
    <property type="term" value="P:heme A biosynthetic process"/>
    <property type="evidence" value="ECO:0007669"/>
    <property type="project" value="InterPro"/>
</dbReference>